<dbReference type="PANTHER" id="PTHR11800">
    <property type="entry name" value="DNA-DIRECTED RNA POLYMERASE"/>
    <property type="match status" value="1"/>
</dbReference>
<dbReference type="InterPro" id="IPR001514">
    <property type="entry name" value="DNA-dir_RNA_pol_30-40kDasu_CS"/>
</dbReference>
<evidence type="ECO:0000259" key="8">
    <source>
        <dbReference type="SMART" id="SM00662"/>
    </source>
</evidence>
<dbReference type="SUPFAM" id="SSF55257">
    <property type="entry name" value="RBP11-like subunits of RNA polymerase"/>
    <property type="match status" value="1"/>
</dbReference>
<evidence type="ECO:0000256" key="5">
    <source>
        <dbReference type="ARBA" id="ARBA00025804"/>
    </source>
</evidence>
<dbReference type="PANTHER" id="PTHR11800:SF2">
    <property type="entry name" value="DNA-DIRECTED RNA POLYMERASE II SUBUNIT RPB3"/>
    <property type="match status" value="1"/>
</dbReference>
<dbReference type="InterPro" id="IPR036643">
    <property type="entry name" value="RNApol_insert_sf"/>
</dbReference>
<dbReference type="GO" id="GO:0006366">
    <property type="term" value="P:transcription by RNA polymerase II"/>
    <property type="evidence" value="ECO:0007669"/>
    <property type="project" value="TreeGrafter"/>
</dbReference>
<evidence type="ECO:0000256" key="1">
    <source>
        <dbReference type="ARBA" id="ARBA00004123"/>
    </source>
</evidence>
<dbReference type="InterPro" id="IPR036603">
    <property type="entry name" value="RBP11-like"/>
</dbReference>
<dbReference type="InterPro" id="IPR050518">
    <property type="entry name" value="Rpo3/RPB3_RNA_Pol_subunit"/>
</dbReference>
<keyword evidence="2 9" id="KW-0240">DNA-directed RNA polymerase</keyword>
<dbReference type="GO" id="GO:0046983">
    <property type="term" value="F:protein dimerization activity"/>
    <property type="evidence" value="ECO:0007669"/>
    <property type="project" value="InterPro"/>
</dbReference>
<dbReference type="GO" id="GO:0005665">
    <property type="term" value="C:RNA polymerase II, core complex"/>
    <property type="evidence" value="ECO:0007669"/>
    <property type="project" value="TreeGrafter"/>
</dbReference>
<evidence type="ECO:0000313" key="10">
    <source>
        <dbReference type="Proteomes" id="UP000288716"/>
    </source>
</evidence>
<dbReference type="Pfam" id="PF01193">
    <property type="entry name" value="RNA_pol_L"/>
    <property type="match status" value="1"/>
</dbReference>
<dbReference type="FunFam" id="2.170.120.12:FF:000002">
    <property type="entry name" value="DNA-directed RNA polymerase II subunit RPB3"/>
    <property type="match status" value="1"/>
</dbReference>
<dbReference type="SMART" id="SM00662">
    <property type="entry name" value="RPOLD"/>
    <property type="match status" value="1"/>
</dbReference>
<keyword evidence="4" id="KW-0539">Nucleus</keyword>
<dbReference type="Pfam" id="PF01000">
    <property type="entry name" value="RNA_pol_A_bac"/>
    <property type="match status" value="1"/>
</dbReference>
<feature type="region of interest" description="Disordered" evidence="7">
    <location>
        <begin position="126"/>
        <end position="145"/>
    </location>
</feature>
<dbReference type="OrthoDB" id="270173at2759"/>
<keyword evidence="3" id="KW-0804">Transcription</keyword>
<dbReference type="PROSITE" id="PS00446">
    <property type="entry name" value="RNA_POL_D_30KD"/>
    <property type="match status" value="1"/>
</dbReference>
<organism evidence="9 10">
    <name type="scientific">Leptotrombidium deliense</name>
    <dbReference type="NCBI Taxonomy" id="299467"/>
    <lineage>
        <taxon>Eukaryota</taxon>
        <taxon>Metazoa</taxon>
        <taxon>Ecdysozoa</taxon>
        <taxon>Arthropoda</taxon>
        <taxon>Chelicerata</taxon>
        <taxon>Arachnida</taxon>
        <taxon>Acari</taxon>
        <taxon>Acariformes</taxon>
        <taxon>Trombidiformes</taxon>
        <taxon>Prostigmata</taxon>
        <taxon>Anystina</taxon>
        <taxon>Parasitengona</taxon>
        <taxon>Trombiculoidea</taxon>
        <taxon>Trombiculidae</taxon>
        <taxon>Leptotrombidium</taxon>
    </lineage>
</organism>
<dbReference type="AlphaFoldDB" id="A0A443S176"/>
<comment type="similarity">
    <text evidence="5">Belongs to the archaeal Rpo3/eukaryotic RPB3 RNA polymerase subunit family.</text>
</comment>
<sequence length="279" mass="31618">MPYANQPSVVITELTDEAVKFNIEDTDLSVANSLRRVFIAEVPCIAIDWVQLDSNSTVLHDEFIAHRLGLIPLTSDEALETMQYSRDCNCTDFCQACAVRFRLHVKCEAEGTKNVTSADLKSDNKNVVPVTSRNRDDEDDNEYGPEKDDILIVKLRKGQELRVEAYAKKGFGKEHAKWNPTCGVAFEYDPDNAFRHTTFPKPEEWPKSEYSELTNDETRHEADYIRDGKPSKFYFIVESSGALRPANIVLSGLAELKKKLTDLQVQLHQEMQTDALAIN</sequence>
<dbReference type="VEuPathDB" id="VectorBase:LDEU010770"/>
<comment type="caution">
    <text evidence="9">The sequence shown here is derived from an EMBL/GenBank/DDBJ whole genome shotgun (WGS) entry which is preliminary data.</text>
</comment>
<evidence type="ECO:0000256" key="7">
    <source>
        <dbReference type="SAM" id="MobiDB-lite"/>
    </source>
</evidence>
<dbReference type="STRING" id="299467.A0A443S176"/>
<dbReference type="InterPro" id="IPR011263">
    <property type="entry name" value="DNA-dir_RNA_pol_RpoA/D/Rpb3"/>
</dbReference>
<dbReference type="InterPro" id="IPR011262">
    <property type="entry name" value="DNA-dir_RNA_pol_insert"/>
</dbReference>
<evidence type="ECO:0000256" key="3">
    <source>
        <dbReference type="ARBA" id="ARBA00023163"/>
    </source>
</evidence>
<name>A0A443S176_9ACAR</name>
<dbReference type="EMBL" id="NCKV01012972">
    <property type="protein sequence ID" value="RWS21270.1"/>
    <property type="molecule type" value="Genomic_DNA"/>
</dbReference>
<dbReference type="InterPro" id="IPR022842">
    <property type="entry name" value="RNAP_Rpo3/Rpb3/RPAC1"/>
</dbReference>
<dbReference type="CDD" id="cd07031">
    <property type="entry name" value="RNAP_II_RPB3"/>
    <property type="match status" value="1"/>
</dbReference>
<evidence type="ECO:0000313" key="9">
    <source>
        <dbReference type="EMBL" id="RWS21270.1"/>
    </source>
</evidence>
<dbReference type="Gene3D" id="2.170.120.12">
    <property type="entry name" value="DNA-directed RNA polymerase, insert domain"/>
    <property type="match status" value="1"/>
</dbReference>
<reference evidence="9 10" key="1">
    <citation type="journal article" date="2018" name="Gigascience">
        <title>Genomes of trombidid mites reveal novel predicted allergens and laterally-transferred genes associated with secondary metabolism.</title>
        <authorList>
            <person name="Dong X."/>
            <person name="Chaisiri K."/>
            <person name="Xia D."/>
            <person name="Armstrong S.D."/>
            <person name="Fang Y."/>
            <person name="Donnelly M.J."/>
            <person name="Kadowaki T."/>
            <person name="McGarry J.W."/>
            <person name="Darby A.C."/>
            <person name="Makepeace B.L."/>
        </authorList>
    </citation>
    <scope>NUCLEOTIDE SEQUENCE [LARGE SCALE GENOMIC DNA]</scope>
    <source>
        <strain evidence="9">UoL-UT</strain>
    </source>
</reference>
<dbReference type="GO" id="GO:0003677">
    <property type="term" value="F:DNA binding"/>
    <property type="evidence" value="ECO:0007669"/>
    <property type="project" value="InterPro"/>
</dbReference>
<keyword evidence="10" id="KW-1185">Reference proteome</keyword>
<dbReference type="SUPFAM" id="SSF56553">
    <property type="entry name" value="Insert subdomain of RNA polymerase alpha subunit"/>
    <property type="match status" value="1"/>
</dbReference>
<dbReference type="Gene3D" id="3.30.1360.10">
    <property type="entry name" value="RNA polymerase, RBP11-like subunit"/>
    <property type="match status" value="1"/>
</dbReference>
<dbReference type="GO" id="GO:0003899">
    <property type="term" value="F:DNA-directed RNA polymerase activity"/>
    <property type="evidence" value="ECO:0007669"/>
    <property type="project" value="InterPro"/>
</dbReference>
<comment type="subcellular location">
    <subcellularLocation>
        <location evidence="1">Nucleus</location>
    </subcellularLocation>
</comment>
<protein>
    <recommendedName>
        <fullName evidence="6">DNA-directed RNA polymerase II subunit RPB3</fullName>
    </recommendedName>
</protein>
<evidence type="ECO:0000256" key="4">
    <source>
        <dbReference type="ARBA" id="ARBA00023242"/>
    </source>
</evidence>
<accession>A0A443S176</accession>
<dbReference type="HAMAP" id="MF_00320">
    <property type="entry name" value="RNApol_arch_Rpo3"/>
    <property type="match status" value="1"/>
</dbReference>
<gene>
    <name evidence="9" type="ORF">B4U80_06586</name>
</gene>
<dbReference type="Proteomes" id="UP000288716">
    <property type="component" value="Unassembled WGS sequence"/>
</dbReference>
<evidence type="ECO:0000256" key="6">
    <source>
        <dbReference type="ARBA" id="ARBA00072506"/>
    </source>
</evidence>
<feature type="domain" description="DNA-directed RNA polymerase RpoA/D/Rpb3-type" evidence="8">
    <location>
        <begin position="18"/>
        <end position="266"/>
    </location>
</feature>
<evidence type="ECO:0000256" key="2">
    <source>
        <dbReference type="ARBA" id="ARBA00022478"/>
    </source>
</evidence>
<proteinExistence type="inferred from homology"/>